<evidence type="ECO:0000259" key="3">
    <source>
        <dbReference type="Pfam" id="PF00155"/>
    </source>
</evidence>
<comment type="cofactor">
    <cofactor evidence="1">
        <name>pyridoxal 5'-phosphate</name>
        <dbReference type="ChEBI" id="CHEBI:597326"/>
    </cofactor>
</comment>
<dbReference type="CDD" id="cd00609">
    <property type="entry name" value="AAT_like"/>
    <property type="match status" value="1"/>
</dbReference>
<dbReference type="RefSeq" id="WP_138153525.1">
    <property type="nucleotide sequence ID" value="NZ_VANU01000006.1"/>
</dbReference>
<keyword evidence="4" id="KW-0808">Transferase</keyword>
<dbReference type="SUPFAM" id="SSF53383">
    <property type="entry name" value="PLP-dependent transferases"/>
    <property type="match status" value="1"/>
</dbReference>
<dbReference type="InterPro" id="IPR015421">
    <property type="entry name" value="PyrdxlP-dep_Trfase_major"/>
</dbReference>
<dbReference type="InterPro" id="IPR015422">
    <property type="entry name" value="PyrdxlP-dep_Trfase_small"/>
</dbReference>
<feature type="domain" description="Aminotransferase class I/classII large" evidence="3">
    <location>
        <begin position="52"/>
        <end position="336"/>
    </location>
</feature>
<keyword evidence="5" id="KW-1185">Reference proteome</keyword>
<dbReference type="InterPro" id="IPR004839">
    <property type="entry name" value="Aminotransferase_I/II_large"/>
</dbReference>
<accession>A0A5R8XYS3</accession>
<reference evidence="4 5" key="1">
    <citation type="submission" date="2019-05" db="EMBL/GenBank/DDBJ databases">
        <title>Arcobacter sp. nov., isolated from sea sediment.</title>
        <authorList>
            <person name="Kim W."/>
        </authorList>
    </citation>
    <scope>NUCLEOTIDE SEQUENCE [LARGE SCALE GENOMIC DNA]</scope>
    <source>
        <strain evidence="4 5">CAU 1517</strain>
    </source>
</reference>
<dbReference type="AlphaFoldDB" id="A0A5R8XYS3"/>
<gene>
    <name evidence="4" type="ORF">FDK22_13605</name>
</gene>
<evidence type="ECO:0000256" key="1">
    <source>
        <dbReference type="ARBA" id="ARBA00001933"/>
    </source>
</evidence>
<dbReference type="GO" id="GO:0030170">
    <property type="term" value="F:pyridoxal phosphate binding"/>
    <property type="evidence" value="ECO:0007669"/>
    <property type="project" value="InterPro"/>
</dbReference>
<dbReference type="PANTHER" id="PTHR42885">
    <property type="entry name" value="HISTIDINOL-PHOSPHATE AMINOTRANSFERASE-RELATED"/>
    <property type="match status" value="1"/>
</dbReference>
<dbReference type="Proteomes" id="UP000308901">
    <property type="component" value="Unassembled WGS sequence"/>
</dbReference>
<proteinExistence type="predicted"/>
<dbReference type="OrthoDB" id="9813612at2"/>
<comment type="caution">
    <text evidence="4">The sequence shown here is derived from an EMBL/GenBank/DDBJ whole genome shotgun (WGS) entry which is preliminary data.</text>
</comment>
<evidence type="ECO:0000256" key="2">
    <source>
        <dbReference type="ARBA" id="ARBA00022898"/>
    </source>
</evidence>
<dbReference type="InterPro" id="IPR015424">
    <property type="entry name" value="PyrdxlP-dep_Trfase"/>
</dbReference>
<dbReference type="EMBL" id="VANU01000006">
    <property type="protein sequence ID" value="TLP36295.1"/>
    <property type="molecule type" value="Genomic_DNA"/>
</dbReference>
<dbReference type="PANTHER" id="PTHR42885:SF1">
    <property type="entry name" value="THREONINE-PHOSPHATE DECARBOXYLASE"/>
    <property type="match status" value="1"/>
</dbReference>
<evidence type="ECO:0000313" key="5">
    <source>
        <dbReference type="Proteomes" id="UP000308901"/>
    </source>
</evidence>
<keyword evidence="2" id="KW-0663">Pyridoxal phosphate</keyword>
<protein>
    <submittedName>
        <fullName evidence="4">Aminotransferase class I/II-fold pyridoxal phosphate-dependent enzyme</fullName>
    </submittedName>
</protein>
<dbReference type="Pfam" id="PF00155">
    <property type="entry name" value="Aminotran_1_2"/>
    <property type="match status" value="1"/>
</dbReference>
<evidence type="ECO:0000313" key="4">
    <source>
        <dbReference type="EMBL" id="TLP36295.1"/>
    </source>
</evidence>
<keyword evidence="4" id="KW-0032">Aminotransferase</keyword>
<name>A0A5R8XYS3_9BACT</name>
<dbReference type="GO" id="GO:0008483">
    <property type="term" value="F:transaminase activity"/>
    <property type="evidence" value="ECO:0007669"/>
    <property type="project" value="UniProtKB-KW"/>
</dbReference>
<dbReference type="Gene3D" id="3.40.640.10">
    <property type="entry name" value="Type I PLP-dependent aspartate aminotransferase-like (Major domain)"/>
    <property type="match status" value="1"/>
</dbReference>
<dbReference type="Gene3D" id="3.90.1150.10">
    <property type="entry name" value="Aspartate Aminotransferase, domain 1"/>
    <property type="match status" value="1"/>
</dbReference>
<organism evidence="4 5">
    <name type="scientific">Arcobacter arenosus</name>
    <dbReference type="NCBI Taxonomy" id="2576037"/>
    <lineage>
        <taxon>Bacteria</taxon>
        <taxon>Pseudomonadati</taxon>
        <taxon>Campylobacterota</taxon>
        <taxon>Epsilonproteobacteria</taxon>
        <taxon>Campylobacterales</taxon>
        <taxon>Arcobacteraceae</taxon>
        <taxon>Arcobacter</taxon>
    </lineage>
</organism>
<sequence>MNNLKQFSHGGDIKKFSSKMNIKEEDIIDLSSNINFLKPKIKSDFNNLDISSYPSYEKLYEILAKKYSVKASELEIFNGGSSAIFSFFKETKIKECVIYSPAYLEYKKAAKVFNIKTTFINRFSDENPTIKENSLVIFVNPSTPDGRFYNLNDLLKIWIEKNCTIFIDESFLEFSQKTSISNMINKYKKLYVLKSLTKFYSSAGIRLGIILSNKKNILKIKEKEPIWKISEFDQTYIKEVLKDKKFIKKTIKKTNKSKDYTLKNLDKIDLIKEIFHSDANFLLLKLNNIKVSFLQEELAKYKIMIRDCSNFDFLDESFVRIAIKEKDKMKLFIKALKYIQKKIK</sequence>